<accession>A0AAE0IZM2</accession>
<dbReference type="EMBL" id="JAUEPO010000002">
    <property type="protein sequence ID" value="KAK3334154.1"/>
    <property type="molecule type" value="Genomic_DNA"/>
</dbReference>
<sequence>MAEAPPDPIKSLKCGEHLTVSFHRSGPVSGHKIPSLQPVYDKVDHVDEPLHLLQGSGKDASEQNTYHLAVQTMDALAIRITVSDRSQLVYKMKIKLREANVIARVPELGQDYLIVIPGSTQCIWVDGMTVQKKPRRVRQFRAIRMGTGSAHVYCYPHSITEQLKLKEEPDFFDIEITGGYLRTEKLFRVPKPLRRILQSDAKLKLIPPNKQLEDGFELMLEGPSVGGMAEPVWVCPETSIAALQHDIQNRYGIACPEQSLH</sequence>
<dbReference type="Proteomes" id="UP001286456">
    <property type="component" value="Unassembled WGS sequence"/>
</dbReference>
<evidence type="ECO:0000313" key="2">
    <source>
        <dbReference type="Proteomes" id="UP001286456"/>
    </source>
</evidence>
<comment type="caution">
    <text evidence="1">The sequence shown here is derived from an EMBL/GenBank/DDBJ whole genome shotgun (WGS) entry which is preliminary data.</text>
</comment>
<protein>
    <submittedName>
        <fullName evidence="1">Uncharacterized protein</fullName>
    </submittedName>
</protein>
<proteinExistence type="predicted"/>
<evidence type="ECO:0000313" key="1">
    <source>
        <dbReference type="EMBL" id="KAK3334154.1"/>
    </source>
</evidence>
<reference evidence="1" key="2">
    <citation type="submission" date="2023-06" db="EMBL/GenBank/DDBJ databases">
        <authorList>
            <consortium name="Lawrence Berkeley National Laboratory"/>
            <person name="Haridas S."/>
            <person name="Hensen N."/>
            <person name="Bonometti L."/>
            <person name="Westerberg I."/>
            <person name="Brannstrom I.O."/>
            <person name="Guillou S."/>
            <person name="Cros-Aarteil S."/>
            <person name="Calhoun S."/>
            <person name="Kuo A."/>
            <person name="Mondo S."/>
            <person name="Pangilinan J."/>
            <person name="Riley R."/>
            <person name="Labutti K."/>
            <person name="Andreopoulos B."/>
            <person name="Lipzen A."/>
            <person name="Chen C."/>
            <person name="Yanf M."/>
            <person name="Daum C."/>
            <person name="Ng V."/>
            <person name="Clum A."/>
            <person name="Steindorff A."/>
            <person name="Ohm R."/>
            <person name="Martin F."/>
            <person name="Silar P."/>
            <person name="Natvig D."/>
            <person name="Lalanne C."/>
            <person name="Gautier V."/>
            <person name="Ament-Velasquez S.L."/>
            <person name="Kruys A."/>
            <person name="Hutchinson M.I."/>
            <person name="Powell A.J."/>
            <person name="Barry K."/>
            <person name="Miller A.N."/>
            <person name="Grigoriev I.V."/>
            <person name="Debuchy R."/>
            <person name="Gladieux P."/>
            <person name="Thoren M.H."/>
            <person name="Johannesson H."/>
        </authorList>
    </citation>
    <scope>NUCLEOTIDE SEQUENCE</scope>
    <source>
        <strain evidence="1">SMH4131-1</strain>
    </source>
</reference>
<gene>
    <name evidence="1" type="ORF">B0T19DRAFT_147508</name>
</gene>
<name>A0AAE0IZM2_9PEZI</name>
<reference evidence="1" key="1">
    <citation type="journal article" date="2023" name="Mol. Phylogenet. Evol.">
        <title>Genome-scale phylogeny and comparative genomics of the fungal order Sordariales.</title>
        <authorList>
            <person name="Hensen N."/>
            <person name="Bonometti L."/>
            <person name="Westerberg I."/>
            <person name="Brannstrom I.O."/>
            <person name="Guillou S."/>
            <person name="Cros-Aarteil S."/>
            <person name="Calhoun S."/>
            <person name="Haridas S."/>
            <person name="Kuo A."/>
            <person name="Mondo S."/>
            <person name="Pangilinan J."/>
            <person name="Riley R."/>
            <person name="LaButti K."/>
            <person name="Andreopoulos B."/>
            <person name="Lipzen A."/>
            <person name="Chen C."/>
            <person name="Yan M."/>
            <person name="Daum C."/>
            <person name="Ng V."/>
            <person name="Clum A."/>
            <person name="Steindorff A."/>
            <person name="Ohm R.A."/>
            <person name="Martin F."/>
            <person name="Silar P."/>
            <person name="Natvig D.O."/>
            <person name="Lalanne C."/>
            <person name="Gautier V."/>
            <person name="Ament-Velasquez S.L."/>
            <person name="Kruys A."/>
            <person name="Hutchinson M.I."/>
            <person name="Powell A.J."/>
            <person name="Barry K."/>
            <person name="Miller A.N."/>
            <person name="Grigoriev I.V."/>
            <person name="Debuchy R."/>
            <person name="Gladieux P."/>
            <person name="Hiltunen Thoren M."/>
            <person name="Johannesson H."/>
        </authorList>
    </citation>
    <scope>NUCLEOTIDE SEQUENCE</scope>
    <source>
        <strain evidence="1">SMH4131-1</strain>
    </source>
</reference>
<organism evidence="1 2">
    <name type="scientific">Cercophora scortea</name>
    <dbReference type="NCBI Taxonomy" id="314031"/>
    <lineage>
        <taxon>Eukaryota</taxon>
        <taxon>Fungi</taxon>
        <taxon>Dikarya</taxon>
        <taxon>Ascomycota</taxon>
        <taxon>Pezizomycotina</taxon>
        <taxon>Sordariomycetes</taxon>
        <taxon>Sordariomycetidae</taxon>
        <taxon>Sordariales</taxon>
        <taxon>Lasiosphaeriaceae</taxon>
        <taxon>Cercophora</taxon>
    </lineage>
</organism>
<keyword evidence="2" id="KW-1185">Reference proteome</keyword>
<dbReference type="AlphaFoldDB" id="A0AAE0IZM2"/>